<organism evidence="3 4">
    <name type="scientific">Rhizoctonia solani</name>
    <dbReference type="NCBI Taxonomy" id="456999"/>
    <lineage>
        <taxon>Eukaryota</taxon>
        <taxon>Fungi</taxon>
        <taxon>Dikarya</taxon>
        <taxon>Basidiomycota</taxon>
        <taxon>Agaricomycotina</taxon>
        <taxon>Agaricomycetes</taxon>
        <taxon>Cantharellales</taxon>
        <taxon>Ceratobasidiaceae</taxon>
        <taxon>Rhizoctonia</taxon>
    </lineage>
</organism>
<accession>A0A0K6GE75</accession>
<dbReference type="InterPro" id="IPR039333">
    <property type="entry name" value="PYM1"/>
</dbReference>
<dbReference type="AlphaFoldDB" id="A0A0K6GE75"/>
<dbReference type="EMBL" id="CYGV01001733">
    <property type="protein sequence ID" value="CUA76785.1"/>
    <property type="molecule type" value="Genomic_DNA"/>
</dbReference>
<dbReference type="GO" id="GO:0003723">
    <property type="term" value="F:RNA binding"/>
    <property type="evidence" value="ECO:0007669"/>
    <property type="project" value="TreeGrafter"/>
</dbReference>
<keyword evidence="4" id="KW-1185">Reference proteome</keyword>
<feature type="compositionally biased region" description="Acidic residues" evidence="1">
    <location>
        <begin position="136"/>
        <end position="147"/>
    </location>
</feature>
<feature type="compositionally biased region" description="Basic and acidic residues" evidence="1">
    <location>
        <begin position="117"/>
        <end position="127"/>
    </location>
</feature>
<dbReference type="GO" id="GO:1903259">
    <property type="term" value="P:exon-exon junction complex disassembly"/>
    <property type="evidence" value="ECO:0007669"/>
    <property type="project" value="InterPro"/>
</dbReference>
<dbReference type="PANTHER" id="PTHR22959">
    <property type="entry name" value="PYM PROTEIN"/>
    <property type="match status" value="1"/>
</dbReference>
<dbReference type="PANTHER" id="PTHR22959:SF0">
    <property type="entry name" value="PARTNER OF Y14 AND MAGO"/>
    <property type="match status" value="1"/>
</dbReference>
<reference evidence="3 4" key="1">
    <citation type="submission" date="2015-07" db="EMBL/GenBank/DDBJ databases">
        <authorList>
            <person name="Noorani M."/>
        </authorList>
    </citation>
    <scope>NUCLEOTIDE SEQUENCE [LARGE SCALE GENOMIC DNA]</scope>
    <source>
        <strain evidence="3">BBA 69670</strain>
    </source>
</reference>
<evidence type="ECO:0000313" key="4">
    <source>
        <dbReference type="Proteomes" id="UP000044841"/>
    </source>
</evidence>
<feature type="compositionally biased region" description="Basic and acidic residues" evidence="1">
    <location>
        <begin position="170"/>
        <end position="180"/>
    </location>
</feature>
<dbReference type="Pfam" id="PF09282">
    <property type="entry name" value="Mago-bind"/>
    <property type="match status" value="1"/>
</dbReference>
<name>A0A0K6GE75_9AGAM</name>
<dbReference type="InterPro" id="IPR015362">
    <property type="entry name" value="WIBG_mago-bd"/>
</dbReference>
<dbReference type="GO" id="GO:0035145">
    <property type="term" value="C:exon-exon junction complex"/>
    <property type="evidence" value="ECO:0007669"/>
    <property type="project" value="TreeGrafter"/>
</dbReference>
<feature type="region of interest" description="Disordered" evidence="1">
    <location>
        <begin position="1"/>
        <end position="22"/>
    </location>
</feature>
<sequence>MSLPPLNPDQTPSGITVDPRTLDRVVASTRRADGSVRKEIKIRPGFTPQEDVGRFRGSRQQAADRTALPKGHIVGWVAPSSETKPKPKPKPGSLVAAAAAAAADSVGMTKAQKKNAKRAEKRAEKRTQPVVVKENWDDDEDDEEDGQGESAAAGAGNAPGSKVEADDVDAVTKEIGELKV</sequence>
<dbReference type="InterPro" id="IPR036348">
    <property type="entry name" value="WIBG_N_sf"/>
</dbReference>
<dbReference type="SMART" id="SM01273">
    <property type="entry name" value="Mago-bind"/>
    <property type="match status" value="1"/>
</dbReference>
<dbReference type="Proteomes" id="UP000044841">
    <property type="component" value="Unassembled WGS sequence"/>
</dbReference>
<dbReference type="GO" id="GO:0005737">
    <property type="term" value="C:cytoplasm"/>
    <property type="evidence" value="ECO:0007669"/>
    <property type="project" value="TreeGrafter"/>
</dbReference>
<evidence type="ECO:0000313" key="3">
    <source>
        <dbReference type="EMBL" id="CUA76785.1"/>
    </source>
</evidence>
<feature type="domain" description="WIBG Mago-binding" evidence="2">
    <location>
        <begin position="22"/>
        <end position="48"/>
    </location>
</feature>
<protein>
    <recommendedName>
        <fullName evidence="2">WIBG Mago-binding domain-containing protein</fullName>
    </recommendedName>
</protein>
<feature type="region of interest" description="Disordered" evidence="1">
    <location>
        <begin position="47"/>
        <end position="180"/>
    </location>
</feature>
<proteinExistence type="predicted"/>
<gene>
    <name evidence="3" type="ORF">RSOLAG22IIIB_02260</name>
</gene>
<evidence type="ECO:0000259" key="2">
    <source>
        <dbReference type="SMART" id="SM01273"/>
    </source>
</evidence>
<dbReference type="SUPFAM" id="SSF101931">
    <property type="entry name" value="Pym (Within the bgcn gene intron protein, WIBG), N-terminal domain"/>
    <property type="match status" value="1"/>
</dbReference>
<evidence type="ECO:0000256" key="1">
    <source>
        <dbReference type="SAM" id="MobiDB-lite"/>
    </source>
</evidence>